<dbReference type="Gene3D" id="1.10.10.60">
    <property type="entry name" value="Homeodomain-like"/>
    <property type="match status" value="1"/>
</dbReference>
<dbReference type="STRING" id="1423783.FC50_GL000942"/>
<dbReference type="OrthoDB" id="5868871at2"/>
<dbReference type="SUPFAM" id="SSF46689">
    <property type="entry name" value="Homeodomain-like"/>
    <property type="match status" value="1"/>
</dbReference>
<proteinExistence type="predicted"/>
<reference evidence="1 2" key="1">
    <citation type="journal article" date="2015" name="Genome Announc.">
        <title>Expanding the biotechnology potential of lactobacilli through comparative genomics of 213 strains and associated genera.</title>
        <authorList>
            <person name="Sun Z."/>
            <person name="Harris H.M."/>
            <person name="McCann A."/>
            <person name="Guo C."/>
            <person name="Argimon S."/>
            <person name="Zhang W."/>
            <person name="Yang X."/>
            <person name="Jeffery I.B."/>
            <person name="Cooney J.C."/>
            <person name="Kagawa T.F."/>
            <person name="Liu W."/>
            <person name="Song Y."/>
            <person name="Salvetti E."/>
            <person name="Wrobel A."/>
            <person name="Rasinkangas P."/>
            <person name="Parkhill J."/>
            <person name="Rea M.C."/>
            <person name="O'Sullivan O."/>
            <person name="Ritari J."/>
            <person name="Douillard F.P."/>
            <person name="Paul Ross R."/>
            <person name="Yang R."/>
            <person name="Briner A.E."/>
            <person name="Felis G.E."/>
            <person name="de Vos W.M."/>
            <person name="Barrangou R."/>
            <person name="Klaenhammer T.R."/>
            <person name="Caufield P.W."/>
            <person name="Cui Y."/>
            <person name="Zhang H."/>
            <person name="O'Toole P.W."/>
        </authorList>
    </citation>
    <scope>NUCLEOTIDE SEQUENCE [LARGE SCALE GENOMIC DNA]</scope>
    <source>
        <strain evidence="1 2">DSM 15945</strain>
    </source>
</reference>
<accession>A0A0R1U1M0</accession>
<dbReference type="InterPro" id="IPR009057">
    <property type="entry name" value="Homeodomain-like_sf"/>
</dbReference>
<dbReference type="PATRIC" id="fig|1423783.4.peg.975"/>
<dbReference type="EMBL" id="AZFJ01000045">
    <property type="protein sequence ID" value="KRL86420.1"/>
    <property type="molecule type" value="Genomic_DNA"/>
</dbReference>
<dbReference type="Proteomes" id="UP000051922">
    <property type="component" value="Unassembled WGS sequence"/>
</dbReference>
<gene>
    <name evidence="1" type="ORF">FC50_GL000942</name>
</gene>
<name>A0A0R1U1M0_9LACO</name>
<keyword evidence="2" id="KW-1185">Reference proteome</keyword>
<sequence length="201" mass="22968">MGKTLYKTWQEADHLAMLQGWAHDGLTDEQIAHNIGIRRTTLYDWKKRYPDIADALKHGKEVSDYEVENALFKRAIGMVTVDEVTELISRNEAAIKLDRVAYAKKYREEHPDTPYAYAAQLAKAKVPTQELAVTRKTKHELPPDTTAQIFWLKNRRPDLWRDRREVANQVSGHLDGPDMSHLTTAQLMAIANAEVDDDDDG</sequence>
<dbReference type="RefSeq" id="WP_056956623.1">
    <property type="nucleotide sequence ID" value="NZ_AZFJ01000045.1"/>
</dbReference>
<comment type="caution">
    <text evidence="1">The sequence shown here is derived from an EMBL/GenBank/DDBJ whole genome shotgun (WGS) entry which is preliminary data.</text>
</comment>
<evidence type="ECO:0000313" key="1">
    <source>
        <dbReference type="EMBL" id="KRL86420.1"/>
    </source>
</evidence>
<dbReference type="AlphaFoldDB" id="A0A0R1U1M0"/>
<protein>
    <submittedName>
        <fullName evidence="1">Uncharacterized protein</fullName>
    </submittedName>
</protein>
<organism evidence="1 2">
    <name type="scientific">Lacticaseibacillus pantheris DSM 15945 = JCM 12539 = NBRC 106106</name>
    <dbReference type="NCBI Taxonomy" id="1423783"/>
    <lineage>
        <taxon>Bacteria</taxon>
        <taxon>Bacillati</taxon>
        <taxon>Bacillota</taxon>
        <taxon>Bacilli</taxon>
        <taxon>Lactobacillales</taxon>
        <taxon>Lactobacillaceae</taxon>
        <taxon>Lacticaseibacillus</taxon>
    </lineage>
</organism>
<evidence type="ECO:0000313" key="2">
    <source>
        <dbReference type="Proteomes" id="UP000051922"/>
    </source>
</evidence>